<evidence type="ECO:0000313" key="2">
    <source>
        <dbReference type="EMBL" id="MCQ4082050.1"/>
    </source>
</evidence>
<organism evidence="2 3">
    <name type="scientific">Streptomyces humicola</name>
    <dbReference type="NCBI Taxonomy" id="2953240"/>
    <lineage>
        <taxon>Bacteria</taxon>
        <taxon>Bacillati</taxon>
        <taxon>Actinomycetota</taxon>
        <taxon>Actinomycetes</taxon>
        <taxon>Kitasatosporales</taxon>
        <taxon>Streptomycetaceae</taxon>
        <taxon>Streptomyces</taxon>
    </lineage>
</organism>
<dbReference type="PANTHER" id="PTHR11692:SF0">
    <property type="entry name" value="BIFUNCTIONAL PURINE BIOSYNTHESIS PROTEIN ATIC"/>
    <property type="match status" value="1"/>
</dbReference>
<sequence length="97" mass="10765">MPGPLVPLTSSSRPWPARIPDRPLTPVQRAQWRGRLSNVASVSEGALPFRDNVDHGRRHGVERIAEPGGSIRSGEVEQTCREHGITLVRTGLRLFQH</sequence>
<feature type="region of interest" description="Disordered" evidence="1">
    <location>
        <begin position="1"/>
        <end position="22"/>
    </location>
</feature>
<dbReference type="Proteomes" id="UP001057702">
    <property type="component" value="Unassembled WGS sequence"/>
</dbReference>
<gene>
    <name evidence="2" type="ORF">NGB36_15905</name>
</gene>
<name>A0ABT1PWK5_9ACTN</name>
<accession>A0ABT1PWK5</accession>
<keyword evidence="3" id="KW-1185">Reference proteome</keyword>
<reference evidence="2" key="1">
    <citation type="submission" date="2022-06" db="EMBL/GenBank/DDBJ databases">
        <title>Draft genome sequence of Streptomyces sp. RB6PN25 isolated from peat swamp forest in Thailand.</title>
        <authorList>
            <person name="Duangmal K."/>
            <person name="Klaysubun C."/>
        </authorList>
    </citation>
    <scope>NUCLEOTIDE SEQUENCE</scope>
    <source>
        <strain evidence="2">RB6PN25</strain>
    </source>
</reference>
<dbReference type="EMBL" id="JANFNG010000011">
    <property type="protein sequence ID" value="MCQ4082050.1"/>
    <property type="molecule type" value="Genomic_DNA"/>
</dbReference>
<dbReference type="InterPro" id="IPR024051">
    <property type="entry name" value="AICAR_Tfase_dup_dom_sf"/>
</dbReference>
<dbReference type="RefSeq" id="WP_255920959.1">
    <property type="nucleotide sequence ID" value="NZ_JANFNG010000011.1"/>
</dbReference>
<protein>
    <submittedName>
        <fullName evidence="2">Uncharacterized protein</fullName>
    </submittedName>
</protein>
<dbReference type="InterPro" id="IPR002695">
    <property type="entry name" value="PurH-like"/>
</dbReference>
<evidence type="ECO:0000256" key="1">
    <source>
        <dbReference type="SAM" id="MobiDB-lite"/>
    </source>
</evidence>
<dbReference type="PANTHER" id="PTHR11692">
    <property type="entry name" value="BIFUNCTIONAL PURINE BIOSYNTHESIS PROTEIN PURH"/>
    <property type="match status" value="1"/>
</dbReference>
<dbReference type="InterPro" id="IPR016193">
    <property type="entry name" value="Cytidine_deaminase-like"/>
</dbReference>
<proteinExistence type="predicted"/>
<dbReference type="Gene3D" id="3.40.140.20">
    <property type="match status" value="1"/>
</dbReference>
<comment type="caution">
    <text evidence="2">The sequence shown here is derived from an EMBL/GenBank/DDBJ whole genome shotgun (WGS) entry which is preliminary data.</text>
</comment>
<dbReference type="SUPFAM" id="SSF53927">
    <property type="entry name" value="Cytidine deaminase-like"/>
    <property type="match status" value="1"/>
</dbReference>
<evidence type="ECO:0000313" key="3">
    <source>
        <dbReference type="Proteomes" id="UP001057702"/>
    </source>
</evidence>